<dbReference type="Proteomes" id="UP000318050">
    <property type="component" value="Unassembled WGS sequence"/>
</dbReference>
<dbReference type="InterPro" id="IPR038287">
    <property type="entry name" value="Cse2_sf"/>
</dbReference>
<dbReference type="EMBL" id="VITT01000001">
    <property type="protein sequence ID" value="TWB64420.1"/>
    <property type="molecule type" value="Genomic_DNA"/>
</dbReference>
<evidence type="ECO:0000313" key="1">
    <source>
        <dbReference type="EMBL" id="TWB64420.1"/>
    </source>
</evidence>
<comment type="caution">
    <text evidence="1">The sequence shown here is derived from an EMBL/GenBank/DDBJ whole genome shotgun (WGS) entry which is preliminary data.</text>
</comment>
<dbReference type="Gene3D" id="1.10.520.40">
    <property type="entry name" value="CRISPR-associated protein Cse2"/>
    <property type="match status" value="1"/>
</dbReference>
<reference evidence="1 2" key="1">
    <citation type="submission" date="2019-06" db="EMBL/GenBank/DDBJ databases">
        <title>Genomic Encyclopedia of Type Strains, Phase IV (KMG-V): Genome sequencing to study the core and pangenomes of soil and plant-associated prokaryotes.</title>
        <authorList>
            <person name="Whitman W."/>
        </authorList>
    </citation>
    <scope>NUCLEOTIDE SEQUENCE [LARGE SCALE GENOMIC DNA]</scope>
    <source>
        <strain evidence="1 2">BR 11140</strain>
    </source>
</reference>
<name>A0A560J785_9PROT</name>
<evidence type="ECO:0000313" key="2">
    <source>
        <dbReference type="Proteomes" id="UP000318050"/>
    </source>
</evidence>
<dbReference type="OrthoDB" id="8364390at2"/>
<protein>
    <submittedName>
        <fullName evidence="1">CRISPR system Cascade subunit CasB</fullName>
    </submittedName>
</protein>
<gene>
    <name evidence="1" type="ORF">FBZ92_101316</name>
</gene>
<organism evidence="1 2">
    <name type="scientific">Nitrospirillum amazonense</name>
    <dbReference type="NCBI Taxonomy" id="28077"/>
    <lineage>
        <taxon>Bacteria</taxon>
        <taxon>Pseudomonadati</taxon>
        <taxon>Pseudomonadota</taxon>
        <taxon>Alphaproteobacteria</taxon>
        <taxon>Rhodospirillales</taxon>
        <taxon>Azospirillaceae</taxon>
        <taxon>Nitrospirillum</taxon>
    </lineage>
</organism>
<dbReference type="AlphaFoldDB" id="A0A560J785"/>
<accession>A0A560J785</accession>
<sequence>MSPNESHVAEISRTLQRLAPGPLAELRRMEPGGAGTPAFWHLAAKLELPQGDIDAWQQTIRIMAILSEKGAPETRKPLHDERRPLGAALCDGGDRDWQPSPASEPRPCLSEARFARFLALPAAARGEALERISRALARKAGHGLNCADIADLLLRPDDPRPPQRLARAYYDRLDRARRATLPEGTV</sequence>
<proteinExistence type="predicted"/>